<evidence type="ECO:0000256" key="3">
    <source>
        <dbReference type="ARBA" id="ARBA00010088"/>
    </source>
</evidence>
<keyword evidence="16" id="KW-1185">Reference proteome</keyword>
<dbReference type="PIRSF" id="PIRSF006431">
    <property type="entry name" value="Pept_S33"/>
    <property type="match status" value="1"/>
</dbReference>
<proteinExistence type="inferred from homology"/>
<feature type="active site" evidence="12">
    <location>
        <position position="266"/>
    </location>
</feature>
<name>A0A8S8XC81_9PROT</name>
<protein>
    <recommendedName>
        <fullName evidence="5 11">Proline iminopeptidase</fullName>
        <shortName evidence="11">PIP</shortName>
        <ecNumber evidence="4 11">3.4.11.5</ecNumber>
    </recommendedName>
    <alternativeName>
        <fullName evidence="10 11">Prolyl aminopeptidase</fullName>
    </alternativeName>
</protein>
<evidence type="ECO:0000259" key="14">
    <source>
        <dbReference type="Pfam" id="PF00561"/>
    </source>
</evidence>
<evidence type="ECO:0000256" key="2">
    <source>
        <dbReference type="ARBA" id="ARBA00004496"/>
    </source>
</evidence>
<dbReference type="PANTHER" id="PTHR43722">
    <property type="entry name" value="PROLINE IMINOPEPTIDASE"/>
    <property type="match status" value="1"/>
</dbReference>
<evidence type="ECO:0000313" key="15">
    <source>
        <dbReference type="EMBL" id="GIL38905.1"/>
    </source>
</evidence>
<dbReference type="RefSeq" id="WP_420241991.1">
    <property type="nucleotide sequence ID" value="NZ_BOPV01000001.1"/>
</dbReference>
<evidence type="ECO:0000256" key="12">
    <source>
        <dbReference type="PIRSR" id="PIRSR006431-1"/>
    </source>
</evidence>
<dbReference type="GO" id="GO:0004177">
    <property type="term" value="F:aminopeptidase activity"/>
    <property type="evidence" value="ECO:0007669"/>
    <property type="project" value="UniProtKB-UniRule"/>
</dbReference>
<evidence type="ECO:0000256" key="6">
    <source>
        <dbReference type="ARBA" id="ARBA00022438"/>
    </source>
</evidence>
<comment type="similarity">
    <text evidence="3 11 13">Belongs to the peptidase S33 family.</text>
</comment>
<dbReference type="SUPFAM" id="SSF53474">
    <property type="entry name" value="alpha/beta-Hydrolases"/>
    <property type="match status" value="1"/>
</dbReference>
<comment type="caution">
    <text evidence="15">The sequence shown here is derived from an EMBL/GenBank/DDBJ whole genome shotgun (WGS) entry which is preliminary data.</text>
</comment>
<gene>
    <name evidence="15" type="ORF">TMPK1_11420</name>
</gene>
<feature type="domain" description="AB hydrolase-1" evidence="14">
    <location>
        <begin position="38"/>
        <end position="297"/>
    </location>
</feature>
<evidence type="ECO:0000256" key="9">
    <source>
        <dbReference type="ARBA" id="ARBA00022801"/>
    </source>
</evidence>
<dbReference type="InterPro" id="IPR000073">
    <property type="entry name" value="AB_hydrolase_1"/>
</dbReference>
<dbReference type="Proteomes" id="UP000681075">
    <property type="component" value="Unassembled WGS sequence"/>
</dbReference>
<keyword evidence="7 11" id="KW-0963">Cytoplasm</keyword>
<dbReference type="GO" id="GO:0005737">
    <property type="term" value="C:cytoplasm"/>
    <property type="evidence" value="ECO:0007669"/>
    <property type="project" value="UniProtKB-SubCell"/>
</dbReference>
<feature type="active site" description="Proton donor" evidence="12">
    <location>
        <position position="294"/>
    </location>
</feature>
<feature type="active site" description="Nucleophile" evidence="12">
    <location>
        <position position="112"/>
    </location>
</feature>
<dbReference type="EC" id="3.4.11.5" evidence="4 11"/>
<keyword evidence="9 11" id="KW-0378">Hydrolase</keyword>
<evidence type="ECO:0000256" key="7">
    <source>
        <dbReference type="ARBA" id="ARBA00022490"/>
    </source>
</evidence>
<evidence type="ECO:0000256" key="4">
    <source>
        <dbReference type="ARBA" id="ARBA00012568"/>
    </source>
</evidence>
<dbReference type="PANTHER" id="PTHR43722:SF1">
    <property type="entry name" value="PROLINE IMINOPEPTIDASE"/>
    <property type="match status" value="1"/>
</dbReference>
<accession>A0A8S8XC81</accession>
<dbReference type="Gene3D" id="3.40.50.1820">
    <property type="entry name" value="alpha/beta hydrolase"/>
    <property type="match status" value="1"/>
</dbReference>
<dbReference type="PRINTS" id="PR00793">
    <property type="entry name" value="PROAMNOPTASE"/>
</dbReference>
<evidence type="ECO:0000256" key="5">
    <source>
        <dbReference type="ARBA" id="ARBA00021843"/>
    </source>
</evidence>
<dbReference type="AlphaFoldDB" id="A0A8S8XC81"/>
<sequence>MKSVDLYPPIEPYRSGYLPVDSLHTLYWEECGSPTGVPIVFLHGGPGAGASPTHRRFFDPARFRIIIFDQRGSGRSTPLGEVRDNDLPHLTADLEMLRLHLGVERWHVFGGSWGSTLGIAYAEAYPDPVLSLTLRGIFLMTGPEIDWFFHGVRSMAPAAHANFVNFIPEDERGDLLEAYWRRLDSEDDHVRLAAARTWSMYEGSCSTLLPNAELMSTFGEARHAVGLARLEAHYFRRNRLDPDDALLRGVERIRHIPATIIQGRYDLVCPIVTADALHRAWPEAKYVIVHDAGHSAMEPTLRAALVAATDALVA</sequence>
<comment type="catalytic activity">
    <reaction evidence="1 11 13">
        <text>Release of N-terminal proline from a peptide.</text>
        <dbReference type="EC" id="3.4.11.5"/>
    </reaction>
</comment>
<evidence type="ECO:0000256" key="1">
    <source>
        <dbReference type="ARBA" id="ARBA00001585"/>
    </source>
</evidence>
<dbReference type="InterPro" id="IPR002410">
    <property type="entry name" value="Peptidase_S33"/>
</dbReference>
<evidence type="ECO:0000256" key="13">
    <source>
        <dbReference type="RuleBase" id="RU003421"/>
    </source>
</evidence>
<comment type="subcellular location">
    <subcellularLocation>
        <location evidence="2 11">Cytoplasm</location>
    </subcellularLocation>
</comment>
<organism evidence="15 16">
    <name type="scientific">Roseiterribacter gracilis</name>
    <dbReference type="NCBI Taxonomy" id="2812848"/>
    <lineage>
        <taxon>Bacteria</taxon>
        <taxon>Pseudomonadati</taxon>
        <taxon>Pseudomonadota</taxon>
        <taxon>Alphaproteobacteria</taxon>
        <taxon>Rhodospirillales</taxon>
        <taxon>Roseiterribacteraceae</taxon>
        <taxon>Roseiterribacter</taxon>
    </lineage>
</organism>
<evidence type="ECO:0000256" key="8">
    <source>
        <dbReference type="ARBA" id="ARBA00022670"/>
    </source>
</evidence>
<dbReference type="Pfam" id="PF00561">
    <property type="entry name" value="Abhydrolase_1"/>
    <property type="match status" value="1"/>
</dbReference>
<keyword evidence="8 11" id="KW-0645">Protease</keyword>
<evidence type="ECO:0000313" key="16">
    <source>
        <dbReference type="Proteomes" id="UP000681075"/>
    </source>
</evidence>
<dbReference type="InterPro" id="IPR005944">
    <property type="entry name" value="Pro_iminopeptidase"/>
</dbReference>
<evidence type="ECO:0000256" key="11">
    <source>
        <dbReference type="PIRNR" id="PIRNR006431"/>
    </source>
</evidence>
<reference evidence="15" key="1">
    <citation type="submission" date="2021-02" db="EMBL/GenBank/DDBJ databases">
        <title>Genome sequence of Rhodospirillales sp. strain TMPK1 isolated from soil.</title>
        <authorList>
            <person name="Nakai R."/>
            <person name="Kusada H."/>
            <person name="Tamaki H."/>
        </authorList>
    </citation>
    <scope>NUCLEOTIDE SEQUENCE</scope>
    <source>
        <strain evidence="15">TMPK1</strain>
    </source>
</reference>
<dbReference type="NCBIfam" id="TIGR01249">
    <property type="entry name" value="pro_imino_pep_1"/>
    <property type="match status" value="1"/>
</dbReference>
<dbReference type="InterPro" id="IPR029058">
    <property type="entry name" value="AB_hydrolase_fold"/>
</dbReference>
<keyword evidence="6 11" id="KW-0031">Aminopeptidase</keyword>
<dbReference type="GO" id="GO:0006508">
    <property type="term" value="P:proteolysis"/>
    <property type="evidence" value="ECO:0007669"/>
    <property type="project" value="UniProtKB-KW"/>
</dbReference>
<dbReference type="EMBL" id="BOPV01000001">
    <property type="protein sequence ID" value="GIL38905.1"/>
    <property type="molecule type" value="Genomic_DNA"/>
</dbReference>
<evidence type="ECO:0000256" key="10">
    <source>
        <dbReference type="ARBA" id="ARBA00029605"/>
    </source>
</evidence>